<evidence type="ECO:0000256" key="7">
    <source>
        <dbReference type="ARBA" id="ARBA00023163"/>
    </source>
</evidence>
<name>A0A089NAW6_9BACL</name>
<dbReference type="InterPro" id="IPR036390">
    <property type="entry name" value="WH_DNA-bd_sf"/>
</dbReference>
<comment type="similarity">
    <text evidence="2">In the C-terminal section; belongs to the class-I pyridoxal-phosphate-dependent aminotransferase family.</text>
</comment>
<dbReference type="RefSeq" id="WP_038699474.1">
    <property type="nucleotide sequence ID" value="NZ_CP009286.1"/>
</dbReference>
<evidence type="ECO:0000256" key="5">
    <source>
        <dbReference type="ARBA" id="ARBA00023015"/>
    </source>
</evidence>
<sequence length="467" mass="51409">MWITIDKHSGLSLSRQIYGAIRSRILRGEPAAGDKLPSTRELSSQLGVSRNTVLEAYELLLAEGFLASRSGSGTYVAQGAVMKDAPLDLFSGHRHRQSSPVPVTASPDAGRREGRAVISFRTGLPEIGHFPRRTWGDLLRTAALDLPDLAFGYGDPAGEPQLRDALSRYLLQSRGVCVPAGGLAITSGAVQGIQLAARLLLQPGDEALIEEPTNAELKSILASTGAVLQGVPVDDYGLVTEALPRPGRSSLIYVTPSHQFPLGGILPIQRRIELIRYARETGSFIIEDDYDSEFRFDSAPAHSLQSLAPERVFYIGTFSKMMFPALRIGYAVIPPAFFERFAALKKLADYHTPVLEQIALARFIEERKLHTHIFRMRKIYRARRNALLESLETHFPDQHRILGRAAGLHLTVELRTPLPDALPRLLEQEGVFASQIPGQRLVLGYGHLEKDEIAEGIRRIHSAIAEG</sequence>
<dbReference type="KEGG" id="pste:PSTEL_25620"/>
<keyword evidence="3" id="KW-0032">Aminotransferase</keyword>
<dbReference type="InterPro" id="IPR015424">
    <property type="entry name" value="PyrdxlP-dep_Trfase"/>
</dbReference>
<dbReference type="InterPro" id="IPR000524">
    <property type="entry name" value="Tscrpt_reg_HTH_GntR"/>
</dbReference>
<keyword evidence="3" id="KW-0808">Transferase</keyword>
<dbReference type="PRINTS" id="PR00035">
    <property type="entry name" value="HTHGNTR"/>
</dbReference>
<organism evidence="9 10">
    <name type="scientific">Paenibacillus stellifer</name>
    <dbReference type="NCBI Taxonomy" id="169760"/>
    <lineage>
        <taxon>Bacteria</taxon>
        <taxon>Bacillati</taxon>
        <taxon>Bacillota</taxon>
        <taxon>Bacilli</taxon>
        <taxon>Bacillales</taxon>
        <taxon>Paenibacillaceae</taxon>
        <taxon>Paenibacillus</taxon>
    </lineage>
</organism>
<evidence type="ECO:0000256" key="2">
    <source>
        <dbReference type="ARBA" id="ARBA00005384"/>
    </source>
</evidence>
<dbReference type="HOGENOM" id="CLU_017584_0_1_9"/>
<evidence type="ECO:0000256" key="1">
    <source>
        <dbReference type="ARBA" id="ARBA00001933"/>
    </source>
</evidence>
<keyword evidence="7" id="KW-0804">Transcription</keyword>
<dbReference type="Proteomes" id="UP000029507">
    <property type="component" value="Chromosome"/>
</dbReference>
<dbReference type="EMBL" id="CP009286">
    <property type="protein sequence ID" value="AIQ65989.1"/>
    <property type="molecule type" value="Genomic_DNA"/>
</dbReference>
<evidence type="ECO:0000256" key="3">
    <source>
        <dbReference type="ARBA" id="ARBA00022576"/>
    </source>
</evidence>
<keyword evidence="10" id="KW-1185">Reference proteome</keyword>
<comment type="cofactor">
    <cofactor evidence="1">
        <name>pyridoxal 5'-phosphate</name>
        <dbReference type="ChEBI" id="CHEBI:597326"/>
    </cofactor>
</comment>
<keyword evidence="5" id="KW-0805">Transcription regulation</keyword>
<dbReference type="Gene3D" id="3.40.640.10">
    <property type="entry name" value="Type I PLP-dependent aspartate aminotransferase-like (Major domain)"/>
    <property type="match status" value="1"/>
</dbReference>
<protein>
    <submittedName>
        <fullName evidence="9">GntR family transcriptional regulator</fullName>
    </submittedName>
</protein>
<dbReference type="GO" id="GO:0003700">
    <property type="term" value="F:DNA-binding transcription factor activity"/>
    <property type="evidence" value="ECO:0007669"/>
    <property type="project" value="InterPro"/>
</dbReference>
<feature type="domain" description="HTH gntR-type" evidence="8">
    <location>
        <begin position="11"/>
        <end position="79"/>
    </location>
</feature>
<dbReference type="SUPFAM" id="SSF46785">
    <property type="entry name" value="Winged helix' DNA-binding domain"/>
    <property type="match status" value="1"/>
</dbReference>
<evidence type="ECO:0000256" key="6">
    <source>
        <dbReference type="ARBA" id="ARBA00023125"/>
    </source>
</evidence>
<dbReference type="PANTHER" id="PTHR46577">
    <property type="entry name" value="HTH-TYPE TRANSCRIPTIONAL REGULATORY PROTEIN GABR"/>
    <property type="match status" value="1"/>
</dbReference>
<evidence type="ECO:0000313" key="9">
    <source>
        <dbReference type="EMBL" id="AIQ65989.1"/>
    </source>
</evidence>
<keyword evidence="4" id="KW-0663">Pyridoxal phosphate</keyword>
<evidence type="ECO:0000256" key="4">
    <source>
        <dbReference type="ARBA" id="ARBA00022898"/>
    </source>
</evidence>
<dbReference type="OrthoDB" id="9808770at2"/>
<proteinExistence type="inferred from homology"/>
<dbReference type="Gene3D" id="1.10.10.10">
    <property type="entry name" value="Winged helix-like DNA-binding domain superfamily/Winged helix DNA-binding domain"/>
    <property type="match status" value="1"/>
</dbReference>
<dbReference type="PROSITE" id="PS50949">
    <property type="entry name" value="HTH_GNTR"/>
    <property type="match status" value="1"/>
</dbReference>
<dbReference type="CDD" id="cd00609">
    <property type="entry name" value="AAT_like"/>
    <property type="match status" value="1"/>
</dbReference>
<dbReference type="InterPro" id="IPR051446">
    <property type="entry name" value="HTH_trans_reg/aminotransferase"/>
</dbReference>
<dbReference type="InterPro" id="IPR015421">
    <property type="entry name" value="PyrdxlP-dep_Trfase_major"/>
</dbReference>
<gene>
    <name evidence="9" type="ORF">PSTEL_25620</name>
</gene>
<reference evidence="9 10" key="1">
    <citation type="submission" date="2014-08" db="EMBL/GenBank/DDBJ databases">
        <title>Comparative genomics of the Paenibacillus odorifer group.</title>
        <authorList>
            <person name="den Bakker H.C."/>
            <person name="Tsai Y.-C."/>
            <person name="Martin N."/>
            <person name="Korlach J."/>
            <person name="Wiedmann M."/>
        </authorList>
    </citation>
    <scope>NUCLEOTIDE SEQUENCE [LARGE SCALE GENOMIC DNA]</scope>
    <source>
        <strain evidence="9 10">DSM 14472</strain>
    </source>
</reference>
<dbReference type="InterPro" id="IPR036388">
    <property type="entry name" value="WH-like_DNA-bd_sf"/>
</dbReference>
<dbReference type="GO" id="GO:0003677">
    <property type="term" value="F:DNA binding"/>
    <property type="evidence" value="ECO:0007669"/>
    <property type="project" value="UniProtKB-KW"/>
</dbReference>
<dbReference type="Pfam" id="PF00155">
    <property type="entry name" value="Aminotran_1_2"/>
    <property type="match status" value="1"/>
</dbReference>
<dbReference type="SUPFAM" id="SSF53383">
    <property type="entry name" value="PLP-dependent transferases"/>
    <property type="match status" value="1"/>
</dbReference>
<accession>A0A089NAW6</accession>
<dbReference type="GO" id="GO:0030170">
    <property type="term" value="F:pyridoxal phosphate binding"/>
    <property type="evidence" value="ECO:0007669"/>
    <property type="project" value="InterPro"/>
</dbReference>
<keyword evidence="6" id="KW-0238">DNA-binding</keyword>
<evidence type="ECO:0000259" key="8">
    <source>
        <dbReference type="PROSITE" id="PS50949"/>
    </source>
</evidence>
<dbReference type="InterPro" id="IPR004839">
    <property type="entry name" value="Aminotransferase_I/II_large"/>
</dbReference>
<dbReference type="PANTHER" id="PTHR46577:SF1">
    <property type="entry name" value="HTH-TYPE TRANSCRIPTIONAL REGULATORY PROTEIN GABR"/>
    <property type="match status" value="1"/>
</dbReference>
<dbReference type="CDD" id="cd07377">
    <property type="entry name" value="WHTH_GntR"/>
    <property type="match status" value="1"/>
</dbReference>
<dbReference type="GO" id="GO:0008483">
    <property type="term" value="F:transaminase activity"/>
    <property type="evidence" value="ECO:0007669"/>
    <property type="project" value="UniProtKB-KW"/>
</dbReference>
<dbReference type="AlphaFoldDB" id="A0A089NAW6"/>
<dbReference type="Pfam" id="PF00392">
    <property type="entry name" value="GntR"/>
    <property type="match status" value="1"/>
</dbReference>
<dbReference type="SMART" id="SM00345">
    <property type="entry name" value="HTH_GNTR"/>
    <property type="match status" value="1"/>
</dbReference>
<evidence type="ECO:0000313" key="10">
    <source>
        <dbReference type="Proteomes" id="UP000029507"/>
    </source>
</evidence>